<protein>
    <recommendedName>
        <fullName evidence="2">Calcineurin-like phosphoesterase domain-containing protein</fullName>
    </recommendedName>
</protein>
<dbReference type="RefSeq" id="WP_282002442.1">
    <property type="nucleotide sequence ID" value="NZ_AP027151.1"/>
</dbReference>
<dbReference type="Pfam" id="PF00149">
    <property type="entry name" value="Metallophos"/>
    <property type="match status" value="1"/>
</dbReference>
<dbReference type="PROSITE" id="PS51257">
    <property type="entry name" value="PROKAR_LIPOPROTEIN"/>
    <property type="match status" value="1"/>
</dbReference>
<evidence type="ECO:0000256" key="1">
    <source>
        <dbReference type="SAM" id="SignalP"/>
    </source>
</evidence>
<name>A0ABN6VQ90_9BACT</name>
<proteinExistence type="predicted"/>
<feature type="domain" description="Calcineurin-like phosphoesterase" evidence="2">
    <location>
        <begin position="93"/>
        <end position="166"/>
    </location>
</feature>
<evidence type="ECO:0000259" key="2">
    <source>
        <dbReference type="Pfam" id="PF00149"/>
    </source>
</evidence>
<keyword evidence="1" id="KW-0732">Signal</keyword>
<reference evidence="3 4" key="1">
    <citation type="submission" date="2022-12" db="EMBL/GenBank/DDBJ databases">
        <title>Polyphasic characterization of Geotalea uranireducens NIT-SL11 newly isolated from a complex of sewage sludge and microbially reduced graphene oxide.</title>
        <authorList>
            <person name="Xie L."/>
            <person name="Yoshida N."/>
            <person name="Meng L."/>
        </authorList>
    </citation>
    <scope>NUCLEOTIDE SEQUENCE [LARGE SCALE GENOMIC DNA]</scope>
    <source>
        <strain evidence="3 4">NIT-SL11</strain>
    </source>
</reference>
<dbReference type="InterPro" id="IPR029052">
    <property type="entry name" value="Metallo-depent_PP-like"/>
</dbReference>
<dbReference type="Proteomes" id="UP001317705">
    <property type="component" value="Chromosome"/>
</dbReference>
<keyword evidence="4" id="KW-1185">Reference proteome</keyword>
<dbReference type="PANTHER" id="PTHR43143">
    <property type="entry name" value="METALLOPHOSPHOESTERASE, CALCINEURIN SUPERFAMILY"/>
    <property type="match status" value="1"/>
</dbReference>
<dbReference type="Gene3D" id="3.60.21.10">
    <property type="match status" value="1"/>
</dbReference>
<organism evidence="3 4">
    <name type="scientific">Geotalea uraniireducens</name>
    <dbReference type="NCBI Taxonomy" id="351604"/>
    <lineage>
        <taxon>Bacteria</taxon>
        <taxon>Pseudomonadati</taxon>
        <taxon>Thermodesulfobacteriota</taxon>
        <taxon>Desulfuromonadia</taxon>
        <taxon>Geobacterales</taxon>
        <taxon>Geobacteraceae</taxon>
        <taxon>Geotalea</taxon>
    </lineage>
</organism>
<evidence type="ECO:0000313" key="3">
    <source>
        <dbReference type="EMBL" id="BDV42164.1"/>
    </source>
</evidence>
<dbReference type="InterPro" id="IPR051918">
    <property type="entry name" value="STPP_CPPED1"/>
</dbReference>
<dbReference type="EMBL" id="AP027151">
    <property type="protein sequence ID" value="BDV42164.1"/>
    <property type="molecule type" value="Genomic_DNA"/>
</dbReference>
<feature type="chain" id="PRO_5046490937" description="Calcineurin-like phosphoesterase domain-containing protein" evidence="1">
    <location>
        <begin position="25"/>
        <end position="410"/>
    </location>
</feature>
<accession>A0ABN6VQ90</accession>
<feature type="signal peptide" evidence="1">
    <location>
        <begin position="1"/>
        <end position="24"/>
    </location>
</feature>
<evidence type="ECO:0000313" key="4">
    <source>
        <dbReference type="Proteomes" id="UP001317705"/>
    </source>
</evidence>
<dbReference type="SUPFAM" id="SSF56300">
    <property type="entry name" value="Metallo-dependent phosphatases"/>
    <property type="match status" value="1"/>
</dbReference>
<sequence>MMTSRPATAKALVAALTLAGLSLAGCGSSDSSTATTPATTQFVFTSDAHYGIKRPAFNGYSSGFQVNGAMIGAMNTMSDVTFPCTDGGVSACQQVGPVDFVVEGGDIANRSEGATNHQTAAVSWAQFKADYIDGLTLKNKNGQQSPLFIVPGNHDVSNAIGFYKAPLDTAAGLDATSYVQIYNLMMKPASELTNAAFAGATPSFATAAASYAQDRIFYSKDINGVHFIFITMWPDSTARAWMDSDLARVGADTPVVLFTHDQPDIETKHLTNPNGSHDINATDQFENLVTDQSQDTDTNGNMTVDAPSTTEQRALVAWLKTHRNIVAYFHGNDHINGAFTYTGPDNDIALKVFSVDSPMKGTVSKTDPSQLIYKVVSVDAAAKKMTVRDYLWNMKRWGASTTIDLTPRSN</sequence>
<dbReference type="PANTHER" id="PTHR43143:SF1">
    <property type="entry name" value="SERINE_THREONINE-PROTEIN PHOSPHATASE CPPED1"/>
    <property type="match status" value="1"/>
</dbReference>
<dbReference type="InterPro" id="IPR004843">
    <property type="entry name" value="Calcineurin-like_PHP"/>
</dbReference>
<gene>
    <name evidence="3" type="ORF">GURASL_10870</name>
</gene>